<sequence>MRSAYRSTTGASHTRRWCRAALERWPLPHVVESIDTSLGQTQVVSAGSGPATCLYLPGTNFNAATSGALVAALALRCRIHVADLPGQPGLSDERRPVQEVSGYAAWVRELVTWVRTQRPGVPVVLAGHSRGAAVALSADPVDVDGLALLSPAGLTQVRPSFAMLGATVPWLVRRNPAGARRLLDFMSGPGRVPSAELVDWMTVVARWCRTTGAPDPLPDVDLARWRGHPMVVAVGDSDAFFPAPRLAVACRTLLGVEALVVPRTGHLLVEEEPDLVARLVSGLVDDS</sequence>
<reference evidence="2" key="1">
    <citation type="submission" date="2015-08" db="EMBL/GenBank/DDBJ databases">
        <authorList>
            <person name="Babu N.S."/>
            <person name="Beckwith C.J."/>
            <person name="Beseler K.G."/>
            <person name="Brison A."/>
            <person name="Carone J.V."/>
            <person name="Caskin T.P."/>
            <person name="Diamond M."/>
            <person name="Durham M.E."/>
            <person name="Foxe J.M."/>
            <person name="Go M."/>
            <person name="Henderson B.A."/>
            <person name="Jones I.B."/>
            <person name="McGettigan J.A."/>
            <person name="Micheletti S.J."/>
            <person name="Nasrallah M.E."/>
            <person name="Ortiz D."/>
            <person name="Piller C.R."/>
            <person name="Privatt S.R."/>
            <person name="Schneider S.L."/>
            <person name="Sharp S."/>
            <person name="Smith T.C."/>
            <person name="Stanton J.D."/>
            <person name="Ullery H.E."/>
            <person name="Wilson R.J."/>
            <person name="Serrano M.G."/>
            <person name="Buck G."/>
            <person name="Lee V."/>
            <person name="Wang Y."/>
            <person name="Carvalho R."/>
            <person name="Voegtly L."/>
            <person name="Shi R."/>
            <person name="Duckworth R."/>
            <person name="Johnson A."/>
            <person name="Loviza R."/>
            <person name="Walstead R."/>
            <person name="Shah Z."/>
            <person name="Kiflezghi M."/>
            <person name="Wade K."/>
            <person name="Ball S.L."/>
            <person name="Bradley K.W."/>
            <person name="Asai D.J."/>
            <person name="Bowman C.A."/>
            <person name="Russell D.A."/>
            <person name="Pope W.H."/>
            <person name="Jacobs-Sera D."/>
            <person name="Hendrix R.W."/>
            <person name="Hatfull G.F."/>
        </authorList>
    </citation>
    <scope>NUCLEOTIDE SEQUENCE</scope>
</reference>
<dbReference type="EMBL" id="CZKA01000066">
    <property type="protein sequence ID" value="CUR59941.1"/>
    <property type="molecule type" value="Genomic_DNA"/>
</dbReference>
<gene>
    <name evidence="2" type="ORF">NOCA2690047</name>
</gene>
<dbReference type="InterPro" id="IPR000073">
    <property type="entry name" value="AB_hydrolase_1"/>
</dbReference>
<proteinExistence type="predicted"/>
<feature type="domain" description="AB hydrolase-1" evidence="1">
    <location>
        <begin position="56"/>
        <end position="278"/>
    </location>
</feature>
<evidence type="ECO:0000313" key="2">
    <source>
        <dbReference type="EMBL" id="CUR59941.1"/>
    </source>
</evidence>
<organism evidence="2">
    <name type="scientific">metagenome</name>
    <dbReference type="NCBI Taxonomy" id="256318"/>
    <lineage>
        <taxon>unclassified sequences</taxon>
        <taxon>metagenomes</taxon>
    </lineage>
</organism>
<dbReference type="Pfam" id="PF12697">
    <property type="entry name" value="Abhydrolase_6"/>
    <property type="match status" value="1"/>
</dbReference>
<accession>A0A2P2CDC9</accession>
<evidence type="ECO:0000259" key="1">
    <source>
        <dbReference type="Pfam" id="PF12697"/>
    </source>
</evidence>
<dbReference type="InterPro" id="IPR029058">
    <property type="entry name" value="AB_hydrolase_fold"/>
</dbReference>
<name>A0A2P2CDC9_9ZZZZ</name>
<protein>
    <recommendedName>
        <fullName evidence="1">AB hydrolase-1 domain-containing protein</fullName>
    </recommendedName>
</protein>
<dbReference type="Gene3D" id="3.40.50.1820">
    <property type="entry name" value="alpha/beta hydrolase"/>
    <property type="match status" value="1"/>
</dbReference>
<dbReference type="SUPFAM" id="SSF53474">
    <property type="entry name" value="alpha/beta-Hydrolases"/>
    <property type="match status" value="1"/>
</dbReference>
<dbReference type="AlphaFoldDB" id="A0A2P2CDC9"/>